<feature type="region of interest" description="Disordered" evidence="5">
    <location>
        <begin position="488"/>
        <end position="643"/>
    </location>
</feature>
<dbReference type="Ensembl" id="ENSDCDT00010031144.1">
    <property type="protein sequence ID" value="ENSDCDP00010025136.1"/>
    <property type="gene ID" value="ENSDCDG00010015984.1"/>
</dbReference>
<dbReference type="AlphaFoldDB" id="A0AAY4BY44"/>
<feature type="compositionally biased region" description="Polar residues" evidence="5">
    <location>
        <begin position="551"/>
        <end position="567"/>
    </location>
</feature>
<evidence type="ECO:0000313" key="6">
    <source>
        <dbReference type="Ensembl" id="ENSDCDP00010025136.1"/>
    </source>
</evidence>
<dbReference type="GeneTree" id="ENSGT00390000011821"/>
<protein>
    <submittedName>
        <fullName evidence="6">Uncharacterized protein</fullName>
    </submittedName>
</protein>
<feature type="compositionally biased region" description="Basic residues" evidence="5">
    <location>
        <begin position="625"/>
        <end position="641"/>
    </location>
</feature>
<evidence type="ECO:0000256" key="2">
    <source>
        <dbReference type="ARBA" id="ARBA00006374"/>
    </source>
</evidence>
<evidence type="ECO:0000256" key="1">
    <source>
        <dbReference type="ARBA" id="ARBA00004123"/>
    </source>
</evidence>
<keyword evidence="7" id="KW-1185">Reference proteome</keyword>
<comment type="similarity">
    <text evidence="2">Belongs to the RRP1 family.</text>
</comment>
<organism evidence="6 7">
    <name type="scientific">Denticeps clupeoides</name>
    <name type="common">denticle herring</name>
    <dbReference type="NCBI Taxonomy" id="299321"/>
    <lineage>
        <taxon>Eukaryota</taxon>
        <taxon>Metazoa</taxon>
        <taxon>Chordata</taxon>
        <taxon>Craniata</taxon>
        <taxon>Vertebrata</taxon>
        <taxon>Euteleostomi</taxon>
        <taxon>Actinopterygii</taxon>
        <taxon>Neopterygii</taxon>
        <taxon>Teleostei</taxon>
        <taxon>Clupei</taxon>
        <taxon>Clupeiformes</taxon>
        <taxon>Denticipitoidei</taxon>
        <taxon>Denticipitidae</taxon>
        <taxon>Denticeps</taxon>
    </lineage>
</organism>
<reference evidence="6" key="2">
    <citation type="submission" date="2025-09" db="UniProtKB">
        <authorList>
            <consortium name="Ensembl"/>
        </authorList>
    </citation>
    <scope>IDENTIFICATION</scope>
</reference>
<dbReference type="PANTHER" id="PTHR13026:SF0">
    <property type="entry name" value="RIBOSOMAL RNA PROCESSING 1B"/>
    <property type="match status" value="1"/>
</dbReference>
<feature type="compositionally biased region" description="Acidic residues" evidence="5">
    <location>
        <begin position="267"/>
        <end position="293"/>
    </location>
</feature>
<proteinExistence type="inferred from homology"/>
<evidence type="ECO:0000256" key="4">
    <source>
        <dbReference type="ARBA" id="ARBA00023242"/>
    </source>
</evidence>
<comment type="subcellular location">
    <subcellularLocation>
        <location evidence="1">Nucleus</location>
    </subcellularLocation>
</comment>
<keyword evidence="3" id="KW-0698">rRNA processing</keyword>
<evidence type="ECO:0000256" key="5">
    <source>
        <dbReference type="SAM" id="MobiDB-lite"/>
    </source>
</evidence>
<accession>A0AAY4BY44</accession>
<dbReference type="GeneID" id="114782090"/>
<dbReference type="GO" id="GO:0006364">
    <property type="term" value="P:rRNA processing"/>
    <property type="evidence" value="ECO:0007669"/>
    <property type="project" value="UniProtKB-KW"/>
</dbReference>
<keyword evidence="4" id="KW-0539">Nucleus</keyword>
<feature type="compositionally biased region" description="Acidic residues" evidence="5">
    <location>
        <begin position="345"/>
        <end position="358"/>
    </location>
</feature>
<sequence length="745" mass="84306">MAPIVQEAEIVLAQRLASNEKRVRNKAIRKLRNYLKLRSQRPDGGFGVDELLKIWKGLFYCLWMQDKPLLQEELSESIAALIHNFHTADMQLLYFEAFLHTFKREWNGIDRLRMDKFYQLVRFVFRQVFEMLKRRDWDSSVVSKFLQLLSSQLLNGSAPSGLLLHVLDLYLAELARIGALQLTADQNLTFIDPFCCTAVKTRDHVLLQSICTGVFGLIVDHAPFAIGSIMNEIKDGGVDCSSDSGQASEEESQMDCAPEHKLVNGTDSEEADYNDDDDSLEMSDEPEVPEDEDIGPVLQFDYGMLAKRLFDLACRVNTPSYNRNKLYRMVKILRDLSEGVFPQDEGPEEVSTDEDDDDFASRKRIKKKRRQHGQEQSEEEDFPTKLKKAKDAGILTEPPADQILEKRKKRRRSVKGIGSTGTNTPKQETMPEPTKNQPQLKFGESQESDEVHCSEQFVLEETPPCSLKKTKKQKKQRAAVGTDIEMIEADGADPTCPDGTLSCDSVDTDQKQASLESDGKQLKITKKKQKRQLQQINEQQVDQVQQKRRSGQMTEEQLESFESTDTANKVKKKQKSTLIKPLPANTNTDTATHLRPSRRKQAKAANNDSSMATEENEGPTQMNGCRKKQTKVGVKKRKLSKRQQETGSEFISFQSGPKAPTPLYCKTKLGVKAQKYVGKKVTFGLKNNKTAEFRRMDRSCVLSPSGEARVPFDPEQKPKCGVLKSPVTPKRKCATLRRATAADFF</sequence>
<dbReference type="Pfam" id="PF05997">
    <property type="entry name" value="Nop52"/>
    <property type="match status" value="1"/>
</dbReference>
<evidence type="ECO:0000313" key="7">
    <source>
        <dbReference type="Proteomes" id="UP000694580"/>
    </source>
</evidence>
<name>A0AAY4BY44_9TELE</name>
<feature type="region of interest" description="Disordered" evidence="5">
    <location>
        <begin position="240"/>
        <end position="293"/>
    </location>
</feature>
<dbReference type="RefSeq" id="XP_028824027.1">
    <property type="nucleotide sequence ID" value="XM_028968194.1"/>
</dbReference>
<dbReference type="InterPro" id="IPR010301">
    <property type="entry name" value="RRP1"/>
</dbReference>
<feature type="region of interest" description="Disordered" evidence="5">
    <location>
        <begin position="340"/>
        <end position="452"/>
    </location>
</feature>
<dbReference type="PANTHER" id="PTHR13026">
    <property type="entry name" value="NNP-1 PROTEIN NOVEL NUCLEAR PROTEIN 1 NOP52"/>
    <property type="match status" value="1"/>
</dbReference>
<dbReference type="Proteomes" id="UP000694580">
    <property type="component" value="Unplaced"/>
</dbReference>
<dbReference type="GO" id="GO:0030688">
    <property type="term" value="C:preribosome, small subunit precursor"/>
    <property type="evidence" value="ECO:0007669"/>
    <property type="project" value="InterPro"/>
</dbReference>
<gene>
    <name evidence="6" type="primary">RRP1</name>
</gene>
<evidence type="ECO:0000256" key="3">
    <source>
        <dbReference type="ARBA" id="ARBA00022552"/>
    </source>
</evidence>
<feature type="compositionally biased region" description="Polar residues" evidence="5">
    <location>
        <begin position="604"/>
        <end position="623"/>
    </location>
</feature>
<feature type="compositionally biased region" description="Low complexity" evidence="5">
    <location>
        <begin position="532"/>
        <end position="544"/>
    </location>
</feature>
<dbReference type="GO" id="GO:0005634">
    <property type="term" value="C:nucleus"/>
    <property type="evidence" value="ECO:0007669"/>
    <property type="project" value="UniProtKB-SubCell"/>
</dbReference>
<feature type="compositionally biased region" description="Basic residues" evidence="5">
    <location>
        <begin position="362"/>
        <end position="371"/>
    </location>
</feature>
<reference evidence="6" key="1">
    <citation type="submission" date="2025-08" db="UniProtKB">
        <authorList>
            <consortium name="Ensembl"/>
        </authorList>
    </citation>
    <scope>IDENTIFICATION</scope>
</reference>